<reference evidence="1" key="1">
    <citation type="journal article" date="2021" name="Proc. Natl. Acad. Sci. U.S.A.">
        <title>A Catalog of Tens of Thousands of Viruses from Human Metagenomes Reveals Hidden Associations with Chronic Diseases.</title>
        <authorList>
            <person name="Tisza M.J."/>
            <person name="Buck C.B."/>
        </authorList>
    </citation>
    <scope>NUCLEOTIDE SEQUENCE</scope>
    <source>
        <strain evidence="1">CtPjN3</strain>
    </source>
</reference>
<accession>A0A8S5NHL9</accession>
<protein>
    <submittedName>
        <fullName evidence="1">Uncharacterized protein</fullName>
    </submittedName>
</protein>
<sequence>MREAVTGLRLRIAGFLTFSKKIYNWRNLKFTDYIKSRNIYTE</sequence>
<evidence type="ECO:0000313" key="1">
    <source>
        <dbReference type="EMBL" id="DAD93847.1"/>
    </source>
</evidence>
<organism evidence="1">
    <name type="scientific">Inoviridae sp. ctPjN3</name>
    <dbReference type="NCBI Taxonomy" id="2826761"/>
    <lineage>
        <taxon>Viruses</taxon>
        <taxon>Monodnaviria</taxon>
        <taxon>Loebvirae</taxon>
        <taxon>Hofneiviricota</taxon>
        <taxon>Faserviricetes</taxon>
        <taxon>Tubulavirales</taxon>
        <taxon>Inoviridae</taxon>
    </lineage>
</organism>
<dbReference type="EMBL" id="BK015168">
    <property type="protein sequence ID" value="DAD93847.1"/>
    <property type="molecule type" value="Genomic_DNA"/>
</dbReference>
<proteinExistence type="predicted"/>
<name>A0A8S5NHL9_9VIRU</name>